<evidence type="ECO:0000256" key="1">
    <source>
        <dbReference type="ARBA" id="ARBA00004442"/>
    </source>
</evidence>
<dbReference type="Gene3D" id="3.30.1330.60">
    <property type="entry name" value="OmpA-like domain"/>
    <property type="match status" value="1"/>
</dbReference>
<comment type="caution">
    <text evidence="6">The sequence shown here is derived from an EMBL/GenBank/DDBJ whole genome shotgun (WGS) entry which is preliminary data.</text>
</comment>
<protein>
    <submittedName>
        <fullName evidence="6">Outer membrane protein OmpA-like peptidoglycan-associated protein</fullName>
    </submittedName>
</protein>
<dbReference type="PANTHER" id="PTHR30329">
    <property type="entry name" value="STATOR ELEMENT OF FLAGELLAR MOTOR COMPLEX"/>
    <property type="match status" value="1"/>
</dbReference>
<dbReference type="SUPFAM" id="SSF103088">
    <property type="entry name" value="OmpA-like"/>
    <property type="match status" value="1"/>
</dbReference>
<dbReference type="GO" id="GO:0009279">
    <property type="term" value="C:cell outer membrane"/>
    <property type="evidence" value="ECO:0007669"/>
    <property type="project" value="UniProtKB-SubCell"/>
</dbReference>
<organism evidence="6 7">
    <name type="scientific">Desulfoprunum benzoelyticum</name>
    <dbReference type="NCBI Taxonomy" id="1506996"/>
    <lineage>
        <taxon>Bacteria</taxon>
        <taxon>Pseudomonadati</taxon>
        <taxon>Thermodesulfobacteriota</taxon>
        <taxon>Desulfobulbia</taxon>
        <taxon>Desulfobulbales</taxon>
        <taxon>Desulfobulbaceae</taxon>
        <taxon>Desulfoprunum</taxon>
    </lineage>
</organism>
<evidence type="ECO:0000256" key="2">
    <source>
        <dbReference type="ARBA" id="ARBA00023136"/>
    </source>
</evidence>
<feature type="domain" description="OmpA-like" evidence="5">
    <location>
        <begin position="57"/>
        <end position="167"/>
    </location>
</feature>
<dbReference type="Proteomes" id="UP000539642">
    <property type="component" value="Unassembled WGS sequence"/>
</dbReference>
<dbReference type="PRINTS" id="PR01021">
    <property type="entry name" value="OMPADOMAIN"/>
</dbReference>
<proteinExistence type="predicted"/>
<evidence type="ECO:0000313" key="6">
    <source>
        <dbReference type="EMBL" id="MBB5348432.1"/>
    </source>
</evidence>
<dbReference type="PANTHER" id="PTHR30329:SF21">
    <property type="entry name" value="LIPOPROTEIN YIAD-RELATED"/>
    <property type="match status" value="1"/>
</dbReference>
<dbReference type="PROSITE" id="PS51123">
    <property type="entry name" value="OMPA_2"/>
    <property type="match status" value="1"/>
</dbReference>
<dbReference type="InterPro" id="IPR006665">
    <property type="entry name" value="OmpA-like"/>
</dbReference>
<sequence length="167" mass="18834">MKNKTQIIIFALTALLLPSVELQAIEIRQDLYEFQSKITRKVTYITFVLTDTPAMKRSSTQIYNLPGIHFELGSSALSSKAAQILLDNMQRYGITHDTPLFITGYACEIGSEQYNLLLSMQRAVMVVNFLKSQGFTVVALQAKGEADPIATNPEELFKNRRVEIRTE</sequence>
<keyword evidence="3" id="KW-0998">Cell outer membrane</keyword>
<keyword evidence="7" id="KW-1185">Reference proteome</keyword>
<evidence type="ECO:0000313" key="7">
    <source>
        <dbReference type="Proteomes" id="UP000539642"/>
    </source>
</evidence>
<keyword evidence="2 4" id="KW-0472">Membrane</keyword>
<comment type="subcellular location">
    <subcellularLocation>
        <location evidence="1">Cell outer membrane</location>
    </subcellularLocation>
</comment>
<reference evidence="6 7" key="1">
    <citation type="submission" date="2020-08" db="EMBL/GenBank/DDBJ databases">
        <title>Genomic Encyclopedia of Type Strains, Phase IV (KMG-IV): sequencing the most valuable type-strain genomes for metagenomic binning, comparative biology and taxonomic classification.</title>
        <authorList>
            <person name="Goeker M."/>
        </authorList>
    </citation>
    <scope>NUCLEOTIDE SEQUENCE [LARGE SCALE GENOMIC DNA]</scope>
    <source>
        <strain evidence="6 7">DSM 28570</strain>
    </source>
</reference>
<dbReference type="AlphaFoldDB" id="A0A840URL9"/>
<dbReference type="InterPro" id="IPR036737">
    <property type="entry name" value="OmpA-like_sf"/>
</dbReference>
<dbReference type="InterPro" id="IPR050330">
    <property type="entry name" value="Bact_OuterMem_StrucFunc"/>
</dbReference>
<evidence type="ECO:0000259" key="5">
    <source>
        <dbReference type="PROSITE" id="PS51123"/>
    </source>
</evidence>
<dbReference type="RefSeq" id="WP_183351156.1">
    <property type="nucleotide sequence ID" value="NZ_JACHEO010000011.1"/>
</dbReference>
<dbReference type="EMBL" id="JACHEO010000011">
    <property type="protein sequence ID" value="MBB5348432.1"/>
    <property type="molecule type" value="Genomic_DNA"/>
</dbReference>
<gene>
    <name evidence="6" type="ORF">HNQ81_002167</name>
</gene>
<dbReference type="CDD" id="cd07185">
    <property type="entry name" value="OmpA_C-like"/>
    <property type="match status" value="1"/>
</dbReference>
<dbReference type="Pfam" id="PF00691">
    <property type="entry name" value="OmpA"/>
    <property type="match status" value="1"/>
</dbReference>
<accession>A0A840URL9</accession>
<name>A0A840URL9_9BACT</name>
<evidence type="ECO:0000256" key="3">
    <source>
        <dbReference type="ARBA" id="ARBA00023237"/>
    </source>
</evidence>
<evidence type="ECO:0000256" key="4">
    <source>
        <dbReference type="PROSITE-ProRule" id="PRU00473"/>
    </source>
</evidence>
<dbReference type="InterPro" id="IPR006664">
    <property type="entry name" value="OMP_bac"/>
</dbReference>